<keyword evidence="1" id="KW-1133">Transmembrane helix</keyword>
<comment type="caution">
    <text evidence="2">The sequence shown here is derived from an EMBL/GenBank/DDBJ whole genome shotgun (WGS) entry which is preliminary data.</text>
</comment>
<feature type="transmembrane region" description="Helical" evidence="1">
    <location>
        <begin position="43"/>
        <end position="62"/>
    </location>
</feature>
<dbReference type="AlphaFoldDB" id="A0ABD4REK0"/>
<keyword evidence="1" id="KW-0812">Transmembrane</keyword>
<feature type="transmembrane region" description="Helical" evidence="1">
    <location>
        <begin position="9"/>
        <end position="31"/>
    </location>
</feature>
<dbReference type="Gene3D" id="2.130.10.10">
    <property type="entry name" value="YVTN repeat-like/Quinoprotein amine dehydrogenase"/>
    <property type="match status" value="1"/>
</dbReference>
<dbReference type="RefSeq" id="WP_021874891.1">
    <property type="nucleotide sequence ID" value="NZ_CP018624.1"/>
</dbReference>
<evidence type="ECO:0000313" key="2">
    <source>
        <dbReference type="EMBL" id="MBX7289864.1"/>
    </source>
</evidence>
<keyword evidence="1" id="KW-0472">Membrane</keyword>
<accession>A0ABD4REK0</accession>
<reference evidence="2 3" key="1">
    <citation type="submission" date="2021-08" db="EMBL/GenBank/DDBJ databases">
        <title>Genome sequence analysis of Clostridium chauvoei strains of European origin and evaluation of typing options for outbreak investigations.</title>
        <authorList>
            <person name="Abdel-Glil M."/>
            <person name="Thomas P."/>
            <person name="Seyboldt C."/>
        </authorList>
    </citation>
    <scope>NUCLEOTIDE SEQUENCE [LARGE SCALE GENOMIC DNA]</scope>
    <source>
        <strain evidence="2 3">S0260-09</strain>
    </source>
</reference>
<dbReference type="KEGG" id="cchv:BTM20_03430"/>
<evidence type="ECO:0000313" key="3">
    <source>
        <dbReference type="Proteomes" id="UP000775179"/>
    </source>
</evidence>
<evidence type="ECO:0000256" key="1">
    <source>
        <dbReference type="SAM" id="Phobius"/>
    </source>
</evidence>
<dbReference type="SUPFAM" id="SSF50939">
    <property type="entry name" value="Sialidases"/>
    <property type="match status" value="1"/>
</dbReference>
<gene>
    <name evidence="2" type="ORF">K4H94_02205</name>
</gene>
<dbReference type="InterPro" id="IPR015943">
    <property type="entry name" value="WD40/YVTN_repeat-like_dom_sf"/>
</dbReference>
<dbReference type="EMBL" id="JAIFTX010000003">
    <property type="protein sequence ID" value="MBX7289864.1"/>
    <property type="molecule type" value="Genomic_DNA"/>
</dbReference>
<name>A0ABD4REK0_9CLOT</name>
<feature type="transmembrane region" description="Helical" evidence="1">
    <location>
        <begin position="83"/>
        <end position="101"/>
    </location>
</feature>
<dbReference type="InterPro" id="IPR036278">
    <property type="entry name" value="Sialidase_sf"/>
</dbReference>
<dbReference type="GeneID" id="66300902"/>
<organism evidence="2 3">
    <name type="scientific">Clostridium chauvoei</name>
    <dbReference type="NCBI Taxonomy" id="46867"/>
    <lineage>
        <taxon>Bacteria</taxon>
        <taxon>Bacillati</taxon>
        <taxon>Bacillota</taxon>
        <taxon>Clostridia</taxon>
        <taxon>Eubacteriales</taxon>
        <taxon>Clostridiaceae</taxon>
        <taxon>Clostridium</taxon>
    </lineage>
</organism>
<sequence>MFKKGIKKVFISLITNPILIILYWLFCYELTSLARYGRVDNNILIILGCVVFSILIILFTTIRIIRKVKLGEEDNPIYSNYKGAWIAVCIISIIGITSIYGKKVYDSATNYSGKLSFFIDDVKNVKSVKFEHNNIYKDGVEGIFYDINEKYPLPSKLYISERFDLNFKKDGTITSFYTFIYGKNDKGEDETFLINYDKSKSKDITVEFNRYADADYNEDKLLEPLLSIVKAISLEKAVSVWDEKEYGLLYLGKRNWGLNTDGIININEKGERKVVETNSPIVGYTVSIFVPEKEDKYTPQRYNLKNDTEWSKSKELPKDEEKSVEEVKENNNEKFYVSDDVYYFLQVTGAAAGSRSYALVKTVDGGATWEIINEGPFKDSLGGAAGITFINDKLGFLGLSHGGGTYSNLYRTEDGGVSYEKIEFPLKEVVLDNGESINPFDFPDMPYEENGVLNMLVGQGADGDYNVNSKALYQSKDNGATWEFIKEIKG</sequence>
<proteinExistence type="predicted"/>
<dbReference type="Proteomes" id="UP000775179">
    <property type="component" value="Unassembled WGS sequence"/>
</dbReference>
<protein>
    <recommendedName>
        <fullName evidence="4">Glycosyl hydrolase</fullName>
    </recommendedName>
</protein>
<evidence type="ECO:0008006" key="4">
    <source>
        <dbReference type="Google" id="ProtNLM"/>
    </source>
</evidence>